<comment type="similarity">
    <text evidence="4">Belongs to the RBR family. Ariadne subfamily.</text>
</comment>
<dbReference type="AlphaFoldDB" id="A0ABC8TD86"/>
<dbReference type="SUPFAM" id="SSF57850">
    <property type="entry name" value="RING/U-box"/>
    <property type="match status" value="3"/>
</dbReference>
<evidence type="ECO:0000256" key="12">
    <source>
        <dbReference type="PROSITE-ProRule" id="PRU00175"/>
    </source>
</evidence>
<dbReference type="EC" id="2.3.2.31" evidence="5"/>
<evidence type="ECO:0000256" key="3">
    <source>
        <dbReference type="ARBA" id="ARBA00003976"/>
    </source>
</evidence>
<dbReference type="InterPro" id="IPR018957">
    <property type="entry name" value="Znf_C3HC4_RING-type"/>
</dbReference>
<dbReference type="GO" id="GO:0061630">
    <property type="term" value="F:ubiquitin protein ligase activity"/>
    <property type="evidence" value="ECO:0007669"/>
    <property type="project" value="UniProtKB-EC"/>
</dbReference>
<dbReference type="InterPro" id="IPR001841">
    <property type="entry name" value="Znf_RING"/>
</dbReference>
<evidence type="ECO:0000256" key="1">
    <source>
        <dbReference type="ARBA" id="ARBA00001798"/>
    </source>
</evidence>
<dbReference type="Pfam" id="PF01485">
    <property type="entry name" value="IBR"/>
    <property type="match status" value="2"/>
</dbReference>
<dbReference type="FunFam" id="1.20.120.1750:FF:000018">
    <property type="entry name" value="RBR-type E3 ubiquitin transferase"/>
    <property type="match status" value="1"/>
</dbReference>
<dbReference type="GO" id="GO:0008270">
    <property type="term" value="F:zinc ion binding"/>
    <property type="evidence" value="ECO:0007669"/>
    <property type="project" value="UniProtKB-KW"/>
</dbReference>
<dbReference type="PROSITE" id="PS51873">
    <property type="entry name" value="TRIAD"/>
    <property type="match status" value="1"/>
</dbReference>
<evidence type="ECO:0000256" key="11">
    <source>
        <dbReference type="ARBA" id="ARBA00022833"/>
    </source>
</evidence>
<dbReference type="PROSITE" id="PS00518">
    <property type="entry name" value="ZF_RING_1"/>
    <property type="match status" value="1"/>
</dbReference>
<protein>
    <recommendedName>
        <fullName evidence="5">RBR-type E3 ubiquitin transferase</fullName>
        <ecNumber evidence="5">2.3.2.31</ecNumber>
    </recommendedName>
</protein>
<evidence type="ECO:0000313" key="18">
    <source>
        <dbReference type="Proteomes" id="UP001642360"/>
    </source>
</evidence>
<dbReference type="EMBL" id="CAUOFW020004821">
    <property type="protein sequence ID" value="CAK9167375.1"/>
    <property type="molecule type" value="Genomic_DNA"/>
</dbReference>
<evidence type="ECO:0000313" key="17">
    <source>
        <dbReference type="EMBL" id="CAK9167375.1"/>
    </source>
</evidence>
<evidence type="ECO:0000256" key="8">
    <source>
        <dbReference type="ARBA" id="ARBA00022737"/>
    </source>
</evidence>
<keyword evidence="10" id="KW-0833">Ubl conjugation pathway</keyword>
<dbReference type="FunFam" id="3.30.40.10:FF:000230">
    <property type="entry name" value="RBR-type E3 ubiquitin transferase"/>
    <property type="match status" value="1"/>
</dbReference>
<dbReference type="CDD" id="cd22584">
    <property type="entry name" value="Rcat_RBR_unk"/>
    <property type="match status" value="1"/>
</dbReference>
<evidence type="ECO:0000256" key="6">
    <source>
        <dbReference type="ARBA" id="ARBA00022679"/>
    </source>
</evidence>
<comment type="caution">
    <text evidence="17">The sequence shown here is derived from an EMBL/GenBank/DDBJ whole genome shotgun (WGS) entry which is preliminary data.</text>
</comment>
<dbReference type="Gene3D" id="3.30.40.10">
    <property type="entry name" value="Zinc/RING finger domain, C3HC4 (zinc finger)"/>
    <property type="match status" value="1"/>
</dbReference>
<dbReference type="Gene3D" id="1.20.120.1750">
    <property type="match status" value="1"/>
</dbReference>
<dbReference type="PANTHER" id="PTHR11685">
    <property type="entry name" value="RBR FAMILY RING FINGER AND IBR DOMAIN-CONTAINING"/>
    <property type="match status" value="1"/>
</dbReference>
<keyword evidence="6" id="KW-0808">Transferase</keyword>
<dbReference type="InterPro" id="IPR017907">
    <property type="entry name" value="Znf_RING_CS"/>
</dbReference>
<accession>A0ABC8TD86</accession>
<comment type="cofactor">
    <cofactor evidence="2">
        <name>Zn(2+)</name>
        <dbReference type="ChEBI" id="CHEBI:29105"/>
    </cofactor>
</comment>
<evidence type="ECO:0000256" key="7">
    <source>
        <dbReference type="ARBA" id="ARBA00022723"/>
    </source>
</evidence>
<dbReference type="CDD" id="cd22582">
    <property type="entry name" value="BRcat_RBR_unk"/>
    <property type="match status" value="1"/>
</dbReference>
<dbReference type="EMBL" id="CAUOFW020000359">
    <property type="protein sequence ID" value="CAK9134218.1"/>
    <property type="molecule type" value="Genomic_DNA"/>
</dbReference>
<reference evidence="17 18" key="1">
    <citation type="submission" date="2024-02" db="EMBL/GenBank/DDBJ databases">
        <authorList>
            <person name="Vignale AGUSTIN F."/>
            <person name="Sosa J E."/>
            <person name="Modenutti C."/>
        </authorList>
    </citation>
    <scope>NUCLEOTIDE SEQUENCE [LARGE SCALE GENOMIC DNA]</scope>
</reference>
<keyword evidence="7" id="KW-0479">Metal-binding</keyword>
<evidence type="ECO:0000256" key="4">
    <source>
        <dbReference type="ARBA" id="ARBA00005884"/>
    </source>
</evidence>
<feature type="region of interest" description="Disordered" evidence="13">
    <location>
        <begin position="70"/>
        <end position="95"/>
    </location>
</feature>
<gene>
    <name evidence="16" type="ORF">ILEXP_LOCUS1152</name>
    <name evidence="17" type="ORF">ILEXP_LOCUS36642</name>
</gene>
<evidence type="ECO:0000256" key="10">
    <source>
        <dbReference type="ARBA" id="ARBA00022786"/>
    </source>
</evidence>
<dbReference type="InterPro" id="IPR013083">
    <property type="entry name" value="Znf_RING/FYVE/PHD"/>
</dbReference>
<evidence type="ECO:0000259" key="14">
    <source>
        <dbReference type="PROSITE" id="PS50089"/>
    </source>
</evidence>
<comment type="catalytic activity">
    <reaction evidence="1">
        <text>[E2 ubiquitin-conjugating enzyme]-S-ubiquitinyl-L-cysteine + [acceptor protein]-L-lysine = [E2 ubiquitin-conjugating enzyme]-L-cysteine + [acceptor protein]-N(6)-ubiquitinyl-L-lysine.</text>
        <dbReference type="EC" id="2.3.2.31"/>
    </reaction>
</comment>
<feature type="domain" description="RING-type" evidence="14">
    <location>
        <begin position="105"/>
        <end position="150"/>
    </location>
</feature>
<evidence type="ECO:0000313" key="16">
    <source>
        <dbReference type="EMBL" id="CAK9134218.1"/>
    </source>
</evidence>
<feature type="domain" description="RING-type" evidence="15">
    <location>
        <begin position="101"/>
        <end position="307"/>
    </location>
</feature>
<keyword evidence="11" id="KW-0862">Zinc</keyword>
<proteinExistence type="inferred from homology"/>
<dbReference type="SMART" id="SM00647">
    <property type="entry name" value="IBR"/>
    <property type="match status" value="2"/>
</dbReference>
<dbReference type="Pfam" id="PF00097">
    <property type="entry name" value="zf-C3HC4"/>
    <property type="match status" value="1"/>
</dbReference>
<evidence type="ECO:0000259" key="15">
    <source>
        <dbReference type="PROSITE" id="PS51873"/>
    </source>
</evidence>
<dbReference type="PROSITE" id="PS50089">
    <property type="entry name" value="ZF_RING_2"/>
    <property type="match status" value="1"/>
</dbReference>
<evidence type="ECO:0000256" key="5">
    <source>
        <dbReference type="ARBA" id="ARBA00012251"/>
    </source>
</evidence>
<evidence type="ECO:0000256" key="13">
    <source>
        <dbReference type="SAM" id="MobiDB-lite"/>
    </source>
</evidence>
<evidence type="ECO:0000256" key="9">
    <source>
        <dbReference type="ARBA" id="ARBA00022771"/>
    </source>
</evidence>
<keyword evidence="8" id="KW-0677">Repeat</keyword>
<comment type="function">
    <text evidence="3">Might act as an E3 ubiquitin-protein ligase, or as part of E3 complex, which accepts ubiquitin from specific E2 ubiquitin-conjugating enzymes and then transfers it to substrates.</text>
</comment>
<evidence type="ECO:0000256" key="2">
    <source>
        <dbReference type="ARBA" id="ARBA00001947"/>
    </source>
</evidence>
<dbReference type="InterPro" id="IPR044066">
    <property type="entry name" value="TRIAD_supradom"/>
</dbReference>
<sequence>MGASASGLDLVCDDDFAFSPLLSEKNDQTLPRDEDDQALPKSNAKYVEQRNKKRRKKLRPIRIRPKCRRFSGKNKRRPPLATASNRPLVSSSTSIETGESSQSFCEICAETKVSDDMFKIEKCSHSFCTDCIRKHVVCKIQDNIVTVPCPGLDCKSVLELDSCRSMIPNEVLARWDELLCESLILVAQKFYCPFKDCSALLVNDTDGMIRESECPICRRLFCAQCSVPWHSGIGCEEFQRLNEDERGREDLMVRELARDRNWMRCPCCKFYVEKNEGCLHMTCRCKFQFCYACGSKWSDTHGGCQRQ</sequence>
<feature type="region of interest" description="Disordered" evidence="13">
    <location>
        <begin position="23"/>
        <end position="58"/>
    </location>
</feature>
<keyword evidence="9 12" id="KW-0863">Zinc-finger</keyword>
<keyword evidence="18" id="KW-1185">Reference proteome</keyword>
<name>A0ABC8TD86_9AQUA</name>
<dbReference type="Proteomes" id="UP001642360">
    <property type="component" value="Unassembled WGS sequence"/>
</dbReference>
<dbReference type="InterPro" id="IPR031127">
    <property type="entry name" value="E3_UB_ligase_RBR"/>
</dbReference>
<organism evidence="17 18">
    <name type="scientific">Ilex paraguariensis</name>
    <name type="common">yerba mate</name>
    <dbReference type="NCBI Taxonomy" id="185542"/>
    <lineage>
        <taxon>Eukaryota</taxon>
        <taxon>Viridiplantae</taxon>
        <taxon>Streptophyta</taxon>
        <taxon>Embryophyta</taxon>
        <taxon>Tracheophyta</taxon>
        <taxon>Spermatophyta</taxon>
        <taxon>Magnoliopsida</taxon>
        <taxon>eudicotyledons</taxon>
        <taxon>Gunneridae</taxon>
        <taxon>Pentapetalae</taxon>
        <taxon>asterids</taxon>
        <taxon>campanulids</taxon>
        <taxon>Aquifoliales</taxon>
        <taxon>Aquifoliaceae</taxon>
        <taxon>Ilex</taxon>
    </lineage>
</organism>
<dbReference type="InterPro" id="IPR002867">
    <property type="entry name" value="IBR_dom"/>
</dbReference>